<dbReference type="Proteomes" id="UP001152622">
    <property type="component" value="Chromosome 7"/>
</dbReference>
<dbReference type="PANTHER" id="PTHR33332">
    <property type="entry name" value="REVERSE TRANSCRIPTASE DOMAIN-CONTAINING PROTEIN"/>
    <property type="match status" value="1"/>
</dbReference>
<evidence type="ECO:0000313" key="3">
    <source>
        <dbReference type="EMBL" id="KAJ8353266.1"/>
    </source>
</evidence>
<protein>
    <recommendedName>
        <fullName evidence="2">Reverse transcriptase domain-containing protein</fullName>
    </recommendedName>
</protein>
<dbReference type="PROSITE" id="PS50878">
    <property type="entry name" value="RT_POL"/>
    <property type="match status" value="1"/>
</dbReference>
<dbReference type="AlphaFoldDB" id="A0A9Q1IUN5"/>
<feature type="compositionally biased region" description="Polar residues" evidence="1">
    <location>
        <begin position="179"/>
        <end position="188"/>
    </location>
</feature>
<organism evidence="3 4">
    <name type="scientific">Synaphobranchus kaupii</name>
    <name type="common">Kaup's arrowtooth eel</name>
    <dbReference type="NCBI Taxonomy" id="118154"/>
    <lineage>
        <taxon>Eukaryota</taxon>
        <taxon>Metazoa</taxon>
        <taxon>Chordata</taxon>
        <taxon>Craniata</taxon>
        <taxon>Vertebrata</taxon>
        <taxon>Euteleostomi</taxon>
        <taxon>Actinopterygii</taxon>
        <taxon>Neopterygii</taxon>
        <taxon>Teleostei</taxon>
        <taxon>Anguilliformes</taxon>
        <taxon>Synaphobranchidae</taxon>
        <taxon>Synaphobranchus</taxon>
    </lineage>
</organism>
<feature type="region of interest" description="Disordered" evidence="1">
    <location>
        <begin position="179"/>
        <end position="214"/>
    </location>
</feature>
<dbReference type="InterPro" id="IPR000477">
    <property type="entry name" value="RT_dom"/>
</dbReference>
<feature type="domain" description="Reverse transcriptase" evidence="2">
    <location>
        <begin position="1"/>
        <end position="178"/>
    </location>
</feature>
<keyword evidence="4" id="KW-1185">Reference proteome</keyword>
<proteinExistence type="predicted"/>
<evidence type="ECO:0000256" key="1">
    <source>
        <dbReference type="SAM" id="MobiDB-lite"/>
    </source>
</evidence>
<feature type="compositionally biased region" description="Basic and acidic residues" evidence="1">
    <location>
        <begin position="202"/>
        <end position="214"/>
    </location>
</feature>
<reference evidence="3" key="1">
    <citation type="journal article" date="2023" name="Science">
        <title>Genome structures resolve the early diversification of teleost fishes.</title>
        <authorList>
            <person name="Parey E."/>
            <person name="Louis A."/>
            <person name="Montfort J."/>
            <person name="Bouchez O."/>
            <person name="Roques C."/>
            <person name="Iampietro C."/>
            <person name="Lluch J."/>
            <person name="Castinel A."/>
            <person name="Donnadieu C."/>
            <person name="Desvignes T."/>
            <person name="Floi Bucao C."/>
            <person name="Jouanno E."/>
            <person name="Wen M."/>
            <person name="Mejri S."/>
            <person name="Dirks R."/>
            <person name="Jansen H."/>
            <person name="Henkel C."/>
            <person name="Chen W.J."/>
            <person name="Zahm M."/>
            <person name="Cabau C."/>
            <person name="Klopp C."/>
            <person name="Thompson A.W."/>
            <person name="Robinson-Rechavi M."/>
            <person name="Braasch I."/>
            <person name="Lecointre G."/>
            <person name="Bobe J."/>
            <person name="Postlethwait J.H."/>
            <person name="Berthelot C."/>
            <person name="Roest Crollius H."/>
            <person name="Guiguen Y."/>
        </authorList>
    </citation>
    <scope>NUCLEOTIDE SEQUENCE</scope>
    <source>
        <strain evidence="3">WJC10195</strain>
    </source>
</reference>
<dbReference type="EMBL" id="JAINUF010000007">
    <property type="protein sequence ID" value="KAJ8353266.1"/>
    <property type="molecule type" value="Genomic_DNA"/>
</dbReference>
<evidence type="ECO:0000313" key="4">
    <source>
        <dbReference type="Proteomes" id="UP001152622"/>
    </source>
</evidence>
<dbReference type="InterPro" id="IPR043502">
    <property type="entry name" value="DNA/RNA_pol_sf"/>
</dbReference>
<sequence length="214" mass="24202">MVLHTTLSHLDSRKGGYVRLLFIDYSSAFNTIVPTRLAGKLIELGLNTPLCAWILDFLTDRPQVVRVGRHTSNPLTLNTGSPQGCVLSPLLYSLYTHDCVARFSSNTIIKFADDTVVVGLISNNDEKAYLEEVADLSLWCQDNSLLLNVTKTKELIVDFRRTQQQRTYSPLEINGNTVERGQRWSQDQTHSKTTPLKTTKTRLSESEIQNKNKF</sequence>
<evidence type="ECO:0000259" key="2">
    <source>
        <dbReference type="PROSITE" id="PS50878"/>
    </source>
</evidence>
<dbReference type="OrthoDB" id="10037236at2759"/>
<gene>
    <name evidence="3" type="ORF">SKAU_G00208330</name>
</gene>
<comment type="caution">
    <text evidence="3">The sequence shown here is derived from an EMBL/GenBank/DDBJ whole genome shotgun (WGS) entry which is preliminary data.</text>
</comment>
<accession>A0A9Q1IUN5</accession>
<name>A0A9Q1IUN5_SYNKA</name>
<dbReference type="Pfam" id="PF00078">
    <property type="entry name" value="RVT_1"/>
    <property type="match status" value="1"/>
</dbReference>
<dbReference type="SUPFAM" id="SSF56672">
    <property type="entry name" value="DNA/RNA polymerases"/>
    <property type="match status" value="1"/>
</dbReference>